<organism evidence="11 12">
    <name type="scientific">Lithospermum erythrorhizon</name>
    <name type="common">Purple gromwell</name>
    <name type="synonym">Lithospermum officinale var. erythrorhizon</name>
    <dbReference type="NCBI Taxonomy" id="34254"/>
    <lineage>
        <taxon>Eukaryota</taxon>
        <taxon>Viridiplantae</taxon>
        <taxon>Streptophyta</taxon>
        <taxon>Embryophyta</taxon>
        <taxon>Tracheophyta</taxon>
        <taxon>Spermatophyta</taxon>
        <taxon>Magnoliopsida</taxon>
        <taxon>eudicotyledons</taxon>
        <taxon>Gunneridae</taxon>
        <taxon>Pentapetalae</taxon>
        <taxon>asterids</taxon>
        <taxon>lamiids</taxon>
        <taxon>Boraginales</taxon>
        <taxon>Boraginaceae</taxon>
        <taxon>Boraginoideae</taxon>
        <taxon>Lithospermeae</taxon>
        <taxon>Lithospermum</taxon>
    </lineage>
</organism>
<dbReference type="InterPro" id="IPR046956">
    <property type="entry name" value="RLP23-like"/>
</dbReference>
<dbReference type="GO" id="GO:0006952">
    <property type="term" value="P:defense response"/>
    <property type="evidence" value="ECO:0007669"/>
    <property type="project" value="UniProtKB-ARBA"/>
</dbReference>
<keyword evidence="10" id="KW-0325">Glycoprotein</keyword>
<dbReference type="GO" id="GO:0051707">
    <property type="term" value="P:response to other organism"/>
    <property type="evidence" value="ECO:0007669"/>
    <property type="project" value="UniProtKB-ARBA"/>
</dbReference>
<accession>A0AAV3R7T9</accession>
<evidence type="ECO:0000256" key="2">
    <source>
        <dbReference type="ARBA" id="ARBA00009592"/>
    </source>
</evidence>
<keyword evidence="7" id="KW-0677">Repeat</keyword>
<dbReference type="EMBL" id="BAABME010007508">
    <property type="protein sequence ID" value="GAA0171062.1"/>
    <property type="molecule type" value="Genomic_DNA"/>
</dbReference>
<evidence type="ECO:0000256" key="7">
    <source>
        <dbReference type="ARBA" id="ARBA00022737"/>
    </source>
</evidence>
<reference evidence="11 12" key="1">
    <citation type="submission" date="2024-01" db="EMBL/GenBank/DDBJ databases">
        <title>The complete chloroplast genome sequence of Lithospermum erythrorhizon: insights into the phylogenetic relationship among Boraginaceae species and the maternal lineages of purple gromwells.</title>
        <authorList>
            <person name="Okada T."/>
            <person name="Watanabe K."/>
        </authorList>
    </citation>
    <scope>NUCLEOTIDE SEQUENCE [LARGE SCALE GENOMIC DNA]</scope>
</reference>
<keyword evidence="3" id="KW-1003">Cell membrane</keyword>
<dbReference type="GO" id="GO:0005886">
    <property type="term" value="C:plasma membrane"/>
    <property type="evidence" value="ECO:0007669"/>
    <property type="project" value="UniProtKB-SubCell"/>
</dbReference>
<dbReference type="AlphaFoldDB" id="A0AAV3R7T9"/>
<comment type="caution">
    <text evidence="11">The sequence shown here is derived from an EMBL/GenBank/DDBJ whole genome shotgun (WGS) entry which is preliminary data.</text>
</comment>
<dbReference type="Pfam" id="PF13855">
    <property type="entry name" value="LRR_8"/>
    <property type="match status" value="1"/>
</dbReference>
<dbReference type="InterPro" id="IPR001611">
    <property type="entry name" value="Leu-rich_rpt"/>
</dbReference>
<dbReference type="Gene3D" id="3.80.10.10">
    <property type="entry name" value="Ribonuclease Inhibitor"/>
    <property type="match status" value="3"/>
</dbReference>
<name>A0AAV3R7T9_LITER</name>
<dbReference type="Pfam" id="PF00560">
    <property type="entry name" value="LRR_1"/>
    <property type="match status" value="4"/>
</dbReference>
<dbReference type="SMART" id="SM00369">
    <property type="entry name" value="LRR_TYP"/>
    <property type="match status" value="4"/>
</dbReference>
<dbReference type="Proteomes" id="UP001454036">
    <property type="component" value="Unassembled WGS sequence"/>
</dbReference>
<keyword evidence="12" id="KW-1185">Reference proteome</keyword>
<dbReference type="InterPro" id="IPR032675">
    <property type="entry name" value="LRR_dom_sf"/>
</dbReference>
<comment type="subcellular location">
    <subcellularLocation>
        <location evidence="1">Cell membrane</location>
        <topology evidence="1">Single-pass type I membrane protein</topology>
    </subcellularLocation>
</comment>
<keyword evidence="6" id="KW-0732">Signal</keyword>
<keyword evidence="4" id="KW-0433">Leucine-rich repeat</keyword>
<evidence type="ECO:0000256" key="8">
    <source>
        <dbReference type="ARBA" id="ARBA00022989"/>
    </source>
</evidence>
<keyword evidence="9" id="KW-0472">Membrane</keyword>
<evidence type="ECO:0000256" key="9">
    <source>
        <dbReference type="ARBA" id="ARBA00023136"/>
    </source>
</evidence>
<keyword evidence="8" id="KW-1133">Transmembrane helix</keyword>
<evidence type="ECO:0000313" key="12">
    <source>
        <dbReference type="Proteomes" id="UP001454036"/>
    </source>
</evidence>
<keyword evidence="11" id="KW-0675">Receptor</keyword>
<evidence type="ECO:0000256" key="10">
    <source>
        <dbReference type="ARBA" id="ARBA00023180"/>
    </source>
</evidence>
<proteinExistence type="inferred from homology"/>
<dbReference type="SUPFAM" id="SSF52047">
    <property type="entry name" value="RNI-like"/>
    <property type="match status" value="1"/>
</dbReference>
<evidence type="ECO:0000256" key="3">
    <source>
        <dbReference type="ARBA" id="ARBA00022475"/>
    </source>
</evidence>
<evidence type="ECO:0000256" key="6">
    <source>
        <dbReference type="ARBA" id="ARBA00022729"/>
    </source>
</evidence>
<evidence type="ECO:0000256" key="4">
    <source>
        <dbReference type="ARBA" id="ARBA00022614"/>
    </source>
</evidence>
<protein>
    <submittedName>
        <fullName evidence="11">Transmembrane signal receptor</fullName>
    </submittedName>
</protein>
<gene>
    <name evidence="11" type="ORF">LIER_25187</name>
</gene>
<dbReference type="PANTHER" id="PTHR48061:SF2">
    <property type="entry name" value="RECEPTOR LIKE PROTEIN 30-LIKE"/>
    <property type="match status" value="1"/>
</dbReference>
<sequence length="333" mass="36684">MSVPVPEYLSDFSNLTKLGLSYCGLYGTFPTKILQIPILKHLDVSWNPLLQGSVPEFPRINSLKQLVLSSTNLSGNLPRSIGNLHQLEELDLSSCRFTTCLEGPLSNSFFELKSLVVLDLSFNRFNASIQLEAFWKLENLTNLDLSYNKIDLEDNNSTLLPAKIARLRLASCNLRNFPIQGNQSRYAIAFSCSPYQQSVSVLDLHSNMLNGSIPILPNSVYLDYSNNSFASMIPADIGNSLGLAVFFSASENCFSGNIPYSICQALNLQGLDLSHNNLNGAIPSCLFKLSSFLVILNLGGNKIQGQIPGNFTYDCVLQTFDLNGKCLKDSESL</sequence>
<keyword evidence="5 11" id="KW-0812">Transmembrane</keyword>
<dbReference type="PROSITE" id="PS51450">
    <property type="entry name" value="LRR"/>
    <property type="match status" value="1"/>
</dbReference>
<evidence type="ECO:0000256" key="5">
    <source>
        <dbReference type="ARBA" id="ARBA00022692"/>
    </source>
</evidence>
<evidence type="ECO:0000313" key="11">
    <source>
        <dbReference type="EMBL" id="GAA0171062.1"/>
    </source>
</evidence>
<dbReference type="InterPro" id="IPR003591">
    <property type="entry name" value="Leu-rich_rpt_typical-subtyp"/>
</dbReference>
<evidence type="ECO:0000256" key="1">
    <source>
        <dbReference type="ARBA" id="ARBA00004251"/>
    </source>
</evidence>
<dbReference type="PANTHER" id="PTHR48061">
    <property type="entry name" value="LEUCINE-RICH REPEAT RECEPTOR PROTEIN KINASE EMS1-LIKE-RELATED"/>
    <property type="match status" value="1"/>
</dbReference>
<comment type="similarity">
    <text evidence="2">Belongs to the RLP family.</text>
</comment>